<dbReference type="AlphaFoldDB" id="A0ABD3RHE5"/>
<keyword evidence="3" id="KW-1185">Reference proteome</keyword>
<dbReference type="EMBL" id="JBJXBP010000008">
    <property type="protein sequence ID" value="KAL3812350.1"/>
    <property type="molecule type" value="Genomic_DNA"/>
</dbReference>
<feature type="region of interest" description="Disordered" evidence="1">
    <location>
        <begin position="115"/>
        <end position="188"/>
    </location>
</feature>
<evidence type="ECO:0000313" key="2">
    <source>
        <dbReference type="EMBL" id="KAL3812350.1"/>
    </source>
</evidence>
<gene>
    <name evidence="2" type="ORF">ACJIZ3_013618</name>
</gene>
<feature type="region of interest" description="Disordered" evidence="1">
    <location>
        <begin position="1"/>
        <end position="71"/>
    </location>
</feature>
<accession>A0ABD3RHE5</accession>
<feature type="compositionally biased region" description="Pro residues" evidence="1">
    <location>
        <begin position="29"/>
        <end position="38"/>
    </location>
</feature>
<name>A0ABD3RHE5_9LAMI</name>
<proteinExistence type="predicted"/>
<evidence type="ECO:0000313" key="3">
    <source>
        <dbReference type="Proteomes" id="UP001634393"/>
    </source>
</evidence>
<feature type="compositionally biased region" description="Polar residues" evidence="1">
    <location>
        <begin position="1"/>
        <end position="11"/>
    </location>
</feature>
<protein>
    <submittedName>
        <fullName evidence="2">Uncharacterized protein</fullName>
    </submittedName>
</protein>
<sequence>MVGAPISSSANHAGPINPTVNNLGTPELYAPPPGPPPHQMYGISSLLPYNGQATGPPNMPTPNSAAYPGAPPPPFPPCSTVPPNFNYSTNNNYPHATSSPISAYQLPANYHSAHQSPSAYLPAGYPPQPNNPQGLGGYHDQGHYPPPPPNQISTQKPDYIGNLYPTPPANSGVYPTNTSTGGVYPHQY</sequence>
<evidence type="ECO:0000256" key="1">
    <source>
        <dbReference type="SAM" id="MobiDB-lite"/>
    </source>
</evidence>
<reference evidence="2 3" key="1">
    <citation type="submission" date="2024-12" db="EMBL/GenBank/DDBJ databases">
        <title>The unique morphological basis and parallel evolutionary history of personate flowers in Penstemon.</title>
        <authorList>
            <person name="Depatie T.H."/>
            <person name="Wessinger C.A."/>
        </authorList>
    </citation>
    <scope>NUCLEOTIDE SEQUENCE [LARGE SCALE GENOMIC DNA]</scope>
    <source>
        <strain evidence="2">WTNN_2</strain>
        <tissue evidence="2">Leaf</tissue>
    </source>
</reference>
<comment type="caution">
    <text evidence="2">The sequence shown here is derived from an EMBL/GenBank/DDBJ whole genome shotgun (WGS) entry which is preliminary data.</text>
</comment>
<dbReference type="Proteomes" id="UP001634393">
    <property type="component" value="Unassembled WGS sequence"/>
</dbReference>
<organism evidence="2 3">
    <name type="scientific">Penstemon smallii</name>
    <dbReference type="NCBI Taxonomy" id="265156"/>
    <lineage>
        <taxon>Eukaryota</taxon>
        <taxon>Viridiplantae</taxon>
        <taxon>Streptophyta</taxon>
        <taxon>Embryophyta</taxon>
        <taxon>Tracheophyta</taxon>
        <taxon>Spermatophyta</taxon>
        <taxon>Magnoliopsida</taxon>
        <taxon>eudicotyledons</taxon>
        <taxon>Gunneridae</taxon>
        <taxon>Pentapetalae</taxon>
        <taxon>asterids</taxon>
        <taxon>lamiids</taxon>
        <taxon>Lamiales</taxon>
        <taxon>Plantaginaceae</taxon>
        <taxon>Cheloneae</taxon>
        <taxon>Penstemon</taxon>
    </lineage>
</organism>